<dbReference type="Proteomes" id="UP000319212">
    <property type="component" value="Unassembled WGS sequence"/>
</dbReference>
<accession>A0A502DP19</accession>
<dbReference type="AlphaFoldDB" id="A0A502DP19"/>
<gene>
    <name evidence="1" type="ORF">EAH82_16180</name>
</gene>
<name>A0A502DP19_9BURK</name>
<comment type="caution">
    <text evidence="1">The sequence shown here is derived from an EMBL/GenBank/DDBJ whole genome shotgun (WGS) entry which is preliminary data.</text>
</comment>
<protein>
    <recommendedName>
        <fullName evidence="3">Cellulose synthase</fullName>
    </recommendedName>
</protein>
<dbReference type="InterPro" id="IPR038470">
    <property type="entry name" value="Cellsynth_D_sf"/>
</dbReference>
<dbReference type="EMBL" id="RCZI01000004">
    <property type="protein sequence ID" value="TPG25941.1"/>
    <property type="molecule type" value="Genomic_DNA"/>
</dbReference>
<sequence>MTIQDPLLHYYERITCSAQWKQFNRALAAELSVGLPPEENRQLFVRIGERVVQGMPVTRCNTLDELQVAFNAQWEAIDWGFCTLQEAGEHLSITHVCSPLAMAFGPDAVDWSSGFFEGAYQTWFAAQGIPPELRVRIDAPAEGNGASKVLLKLARSAS</sequence>
<proteinExistence type="predicted"/>
<evidence type="ECO:0000313" key="2">
    <source>
        <dbReference type="Proteomes" id="UP000319212"/>
    </source>
</evidence>
<dbReference type="OrthoDB" id="8963422at2"/>
<reference evidence="1 2" key="1">
    <citation type="journal article" date="2019" name="Environ. Microbiol.">
        <title>Species interactions and distinct microbial communities in high Arctic permafrost affected cryosols are associated with the CH4 and CO2 gas fluxes.</title>
        <authorList>
            <person name="Altshuler I."/>
            <person name="Hamel J."/>
            <person name="Turney S."/>
            <person name="Magnuson E."/>
            <person name="Levesque R."/>
            <person name="Greer C."/>
            <person name="Whyte L.G."/>
        </authorList>
    </citation>
    <scope>NUCLEOTIDE SEQUENCE [LARGE SCALE GENOMIC DNA]</scope>
    <source>
        <strain evidence="1 2">S06.C</strain>
    </source>
</reference>
<dbReference type="GO" id="GO:0030244">
    <property type="term" value="P:cellulose biosynthetic process"/>
    <property type="evidence" value="ECO:0007669"/>
    <property type="project" value="InterPro"/>
</dbReference>
<dbReference type="RefSeq" id="WP_140843417.1">
    <property type="nucleotide sequence ID" value="NZ_RCZI01000004.1"/>
</dbReference>
<dbReference type="Pfam" id="PF03500">
    <property type="entry name" value="Cellsynth_D"/>
    <property type="match status" value="1"/>
</dbReference>
<evidence type="ECO:0008006" key="3">
    <source>
        <dbReference type="Google" id="ProtNLM"/>
    </source>
</evidence>
<dbReference type="Gene3D" id="3.30.70.2590">
    <property type="match status" value="1"/>
</dbReference>
<organism evidence="1 2">
    <name type="scientific">Variovorax guangxiensis</name>
    <dbReference type="NCBI Taxonomy" id="1775474"/>
    <lineage>
        <taxon>Bacteria</taxon>
        <taxon>Pseudomonadati</taxon>
        <taxon>Pseudomonadota</taxon>
        <taxon>Betaproteobacteria</taxon>
        <taxon>Burkholderiales</taxon>
        <taxon>Comamonadaceae</taxon>
        <taxon>Variovorax</taxon>
    </lineage>
</organism>
<dbReference type="InterPro" id="IPR022798">
    <property type="entry name" value="BcsD_bac"/>
</dbReference>
<evidence type="ECO:0000313" key="1">
    <source>
        <dbReference type="EMBL" id="TPG25941.1"/>
    </source>
</evidence>